<sequence length="227" mass="26187">MLTRNHAKSSIRRSVPVLAVTAMLACSLCYAGSKPTKEKGEFRTNDLVEIVTLDPTIMLDIRYATSNNFTGKALYPEARAFLQREAALALVRVNAKIKKYGYGILVYDAYRPWSVTKKLWQITPQNKKMYVAKPKVGSRHNRGCAIDVSLYDLVTGKPMKMICEYDDMTERAHICYRGGTIDQQKLKYLLIIAMNEEGFMPFSREWWHFDYKGWKRYPVSDMPFSEL</sequence>
<feature type="binding site" evidence="9">
    <location>
        <position position="147"/>
    </location>
    <ligand>
        <name>Zn(2+)</name>
        <dbReference type="ChEBI" id="CHEBI:29105"/>
        <note>catalytic</note>
    </ligand>
</feature>
<dbReference type="InterPro" id="IPR000755">
    <property type="entry name" value="A_A_dipeptidase"/>
</dbReference>
<evidence type="ECO:0000313" key="12">
    <source>
        <dbReference type="EMBL" id="TCN70745.1"/>
    </source>
</evidence>
<evidence type="ECO:0000256" key="2">
    <source>
        <dbReference type="ARBA" id="ARBA00022670"/>
    </source>
</evidence>
<keyword evidence="8 10" id="KW-0961">Cell wall biogenesis/degradation</keyword>
<reference evidence="12 13" key="1">
    <citation type="submission" date="2019-03" db="EMBL/GenBank/DDBJ databases">
        <title>Genomic Encyclopedia of Archaeal and Bacterial Type Strains, Phase II (KMG-II): from individual species to whole genera.</title>
        <authorList>
            <person name="Goeker M."/>
        </authorList>
    </citation>
    <scope>NUCLEOTIDE SEQUENCE [LARGE SCALE GENOMIC DNA]</scope>
    <source>
        <strain evidence="12 13">RL-C</strain>
    </source>
</reference>
<name>A0A4R2EQD5_9BACT</name>
<accession>A0A4R2EQD5</accession>
<comment type="cofactor">
    <cofactor evidence="9">
        <name>Zn(2+)</name>
        <dbReference type="ChEBI" id="CHEBI:29105"/>
    </cofactor>
    <text evidence="9">Binds 1 zinc ion per subunit.</text>
</comment>
<feature type="binding site" evidence="9">
    <location>
        <position position="208"/>
    </location>
    <ligand>
        <name>Zn(2+)</name>
        <dbReference type="ChEBI" id="CHEBI:29105"/>
        <note>catalytic</note>
    </ligand>
</feature>
<dbReference type="Pfam" id="PF01427">
    <property type="entry name" value="Peptidase_M15"/>
    <property type="match status" value="1"/>
</dbReference>
<dbReference type="EC" id="3.4.13.22" evidence="9 10"/>
<feature type="binding site" evidence="9">
    <location>
        <position position="140"/>
    </location>
    <ligand>
        <name>Zn(2+)</name>
        <dbReference type="ChEBI" id="CHEBI:29105"/>
        <note>catalytic</note>
    </ligand>
</feature>
<evidence type="ECO:0000256" key="7">
    <source>
        <dbReference type="ARBA" id="ARBA00023049"/>
    </source>
</evidence>
<protein>
    <recommendedName>
        <fullName evidence="9 10">D-alanyl-D-alanine dipeptidase</fullName>
        <shortName evidence="9 10">D-Ala-D-Ala dipeptidase</shortName>
        <ecNumber evidence="9 10">3.4.13.22</ecNumber>
    </recommendedName>
</protein>
<dbReference type="GO" id="GO:0008270">
    <property type="term" value="F:zinc ion binding"/>
    <property type="evidence" value="ECO:0007669"/>
    <property type="project" value="UniProtKB-UniRule"/>
</dbReference>
<dbReference type="PIRSF" id="PIRSF026671">
    <property type="entry name" value="AA_dipeptidase"/>
    <property type="match status" value="1"/>
</dbReference>
<evidence type="ECO:0000256" key="4">
    <source>
        <dbReference type="ARBA" id="ARBA00022801"/>
    </source>
</evidence>
<evidence type="ECO:0000313" key="13">
    <source>
        <dbReference type="Proteomes" id="UP000294830"/>
    </source>
</evidence>
<evidence type="ECO:0000256" key="10">
    <source>
        <dbReference type="PIRNR" id="PIRNR026671"/>
    </source>
</evidence>
<gene>
    <name evidence="12" type="ORF">CLV25_103269</name>
</gene>
<feature type="site" description="Transition state stabilizer" evidence="9">
    <location>
        <position position="111"/>
    </location>
</feature>
<keyword evidence="13" id="KW-1185">Reference proteome</keyword>
<proteinExistence type="inferred from homology"/>
<dbReference type="SUPFAM" id="SSF55166">
    <property type="entry name" value="Hedgehog/DD-peptidase"/>
    <property type="match status" value="1"/>
</dbReference>
<dbReference type="PROSITE" id="PS51257">
    <property type="entry name" value="PROKAR_LIPOPROTEIN"/>
    <property type="match status" value="1"/>
</dbReference>
<evidence type="ECO:0000256" key="6">
    <source>
        <dbReference type="ARBA" id="ARBA00022997"/>
    </source>
</evidence>
<dbReference type="CDD" id="cd14840">
    <property type="entry name" value="D-Ala-D-Ala_dipeptidase_Aad"/>
    <property type="match status" value="1"/>
</dbReference>
<keyword evidence="6 9" id="KW-0224">Dipeptidase</keyword>
<keyword evidence="2 9" id="KW-0645">Protease</keyword>
<dbReference type="RefSeq" id="WP_207895590.1">
    <property type="nucleotide sequence ID" value="NZ_SLWB01000003.1"/>
</dbReference>
<dbReference type="GO" id="GO:0160237">
    <property type="term" value="F:D-Ala-D-Ala dipeptidase activity"/>
    <property type="evidence" value="ECO:0007669"/>
    <property type="project" value="UniProtKB-EC"/>
</dbReference>
<feature type="signal peptide" evidence="11">
    <location>
        <begin position="1"/>
        <end position="31"/>
    </location>
</feature>
<comment type="caution">
    <text evidence="12">The sequence shown here is derived from an EMBL/GenBank/DDBJ whole genome shotgun (WGS) entry which is preliminary data.</text>
</comment>
<dbReference type="GO" id="GO:0008237">
    <property type="term" value="F:metallopeptidase activity"/>
    <property type="evidence" value="ECO:0007669"/>
    <property type="project" value="UniProtKB-KW"/>
</dbReference>
<keyword evidence="7 9" id="KW-0482">Metalloprotease</keyword>
<dbReference type="GO" id="GO:0006508">
    <property type="term" value="P:proteolysis"/>
    <property type="evidence" value="ECO:0007669"/>
    <property type="project" value="UniProtKB-KW"/>
</dbReference>
<evidence type="ECO:0000256" key="1">
    <source>
        <dbReference type="ARBA" id="ARBA00001362"/>
    </source>
</evidence>
<comment type="similarity">
    <text evidence="9 10">Belongs to the peptidase M15D family.</text>
</comment>
<evidence type="ECO:0000256" key="5">
    <source>
        <dbReference type="ARBA" id="ARBA00022833"/>
    </source>
</evidence>
<dbReference type="AlphaFoldDB" id="A0A4R2EQD5"/>
<evidence type="ECO:0000256" key="11">
    <source>
        <dbReference type="SAM" id="SignalP"/>
    </source>
</evidence>
<keyword evidence="4 9" id="KW-0378">Hydrolase</keyword>
<dbReference type="HAMAP" id="MF_01924">
    <property type="entry name" value="A_A_dipeptidase"/>
    <property type="match status" value="1"/>
</dbReference>
<keyword evidence="5 9" id="KW-0862">Zinc</keyword>
<evidence type="ECO:0000256" key="3">
    <source>
        <dbReference type="ARBA" id="ARBA00022723"/>
    </source>
</evidence>
<dbReference type="EMBL" id="SLWB01000003">
    <property type="protein sequence ID" value="TCN70745.1"/>
    <property type="molecule type" value="Genomic_DNA"/>
</dbReference>
<keyword evidence="3 9" id="KW-0479">Metal-binding</keyword>
<dbReference type="Proteomes" id="UP000294830">
    <property type="component" value="Unassembled WGS sequence"/>
</dbReference>
<evidence type="ECO:0000256" key="8">
    <source>
        <dbReference type="ARBA" id="ARBA00023316"/>
    </source>
</evidence>
<dbReference type="InterPro" id="IPR009045">
    <property type="entry name" value="Zn_M74/Hedgehog-like"/>
</dbReference>
<organism evidence="12 13">
    <name type="scientific">Acetobacteroides hydrogenigenes</name>
    <dbReference type="NCBI Taxonomy" id="979970"/>
    <lineage>
        <taxon>Bacteria</taxon>
        <taxon>Pseudomonadati</taxon>
        <taxon>Bacteroidota</taxon>
        <taxon>Bacteroidia</taxon>
        <taxon>Bacteroidales</taxon>
        <taxon>Rikenellaceae</taxon>
        <taxon>Acetobacteroides</taxon>
    </lineage>
</organism>
<dbReference type="GO" id="GO:0071555">
    <property type="term" value="P:cell wall organization"/>
    <property type="evidence" value="ECO:0007669"/>
    <property type="project" value="UniProtKB-KW"/>
</dbReference>
<evidence type="ECO:0000256" key="9">
    <source>
        <dbReference type="HAMAP-Rule" id="MF_01924"/>
    </source>
</evidence>
<feature type="active site" description="Proton donor/acceptor" evidence="9">
    <location>
        <position position="205"/>
    </location>
</feature>
<dbReference type="Gene3D" id="3.30.1380.10">
    <property type="match status" value="1"/>
</dbReference>
<comment type="catalytic activity">
    <reaction evidence="1 9 10">
        <text>D-alanyl-D-alanine + H2O = 2 D-alanine</text>
        <dbReference type="Rhea" id="RHEA:20661"/>
        <dbReference type="ChEBI" id="CHEBI:15377"/>
        <dbReference type="ChEBI" id="CHEBI:57416"/>
        <dbReference type="ChEBI" id="CHEBI:57822"/>
        <dbReference type="EC" id="3.4.13.22"/>
    </reaction>
</comment>
<dbReference type="PANTHER" id="PTHR43126:SF1">
    <property type="entry name" value="D-ALANYL-D-ALANINE DIPEPTIDASE"/>
    <property type="match status" value="1"/>
</dbReference>
<comment type="function">
    <text evidence="9 10">Catalyzes hydrolysis of the D-alanyl-D-alanine dipeptide.</text>
</comment>
<keyword evidence="11" id="KW-0732">Signal</keyword>
<feature type="chain" id="PRO_5020859574" description="D-alanyl-D-alanine dipeptidase" evidence="11">
    <location>
        <begin position="32"/>
        <end position="227"/>
    </location>
</feature>
<dbReference type="PANTHER" id="PTHR43126">
    <property type="entry name" value="D-ALANYL-D-ALANINE DIPEPTIDASE"/>
    <property type="match status" value="1"/>
</dbReference>